<protein>
    <submittedName>
        <fullName evidence="1">Uncharacterized protein</fullName>
    </submittedName>
</protein>
<gene>
    <name evidence="1" type="ORF">AVEN_144131_1</name>
</gene>
<dbReference type="Proteomes" id="UP000499080">
    <property type="component" value="Unassembled WGS sequence"/>
</dbReference>
<reference evidence="1 2" key="1">
    <citation type="journal article" date="2019" name="Sci. Rep.">
        <title>Orb-weaving spider Araneus ventricosus genome elucidates the spidroin gene catalogue.</title>
        <authorList>
            <person name="Kono N."/>
            <person name="Nakamura H."/>
            <person name="Ohtoshi R."/>
            <person name="Moran D.A.P."/>
            <person name="Shinohara A."/>
            <person name="Yoshida Y."/>
            <person name="Fujiwara M."/>
            <person name="Mori M."/>
            <person name="Tomita M."/>
            <person name="Arakawa K."/>
        </authorList>
    </citation>
    <scope>NUCLEOTIDE SEQUENCE [LARGE SCALE GENOMIC DNA]</scope>
</reference>
<dbReference type="EMBL" id="BGPR01030116">
    <property type="protein sequence ID" value="GBO02414.1"/>
    <property type="molecule type" value="Genomic_DNA"/>
</dbReference>
<proteinExistence type="predicted"/>
<organism evidence="1 2">
    <name type="scientific">Araneus ventricosus</name>
    <name type="common">Orbweaver spider</name>
    <name type="synonym">Epeira ventricosa</name>
    <dbReference type="NCBI Taxonomy" id="182803"/>
    <lineage>
        <taxon>Eukaryota</taxon>
        <taxon>Metazoa</taxon>
        <taxon>Ecdysozoa</taxon>
        <taxon>Arthropoda</taxon>
        <taxon>Chelicerata</taxon>
        <taxon>Arachnida</taxon>
        <taxon>Araneae</taxon>
        <taxon>Araneomorphae</taxon>
        <taxon>Entelegynae</taxon>
        <taxon>Araneoidea</taxon>
        <taxon>Araneidae</taxon>
        <taxon>Araneus</taxon>
    </lineage>
</organism>
<sequence length="119" mass="12890">MASSEAIHPCRFKIRIGLLERKKTLRTPSSSSTDLSGRGLVLTVLLDSGIPGTTFNTAIRFFVLSSSVVDLPGRGSSALRSCSASDLAPLETTINTAHVFFCFLRVLQIFQDEARSSKL</sequence>
<accession>A0A4Y2TRW4</accession>
<keyword evidence="2" id="KW-1185">Reference proteome</keyword>
<dbReference type="AlphaFoldDB" id="A0A4Y2TRW4"/>
<evidence type="ECO:0000313" key="2">
    <source>
        <dbReference type="Proteomes" id="UP000499080"/>
    </source>
</evidence>
<name>A0A4Y2TRW4_ARAVE</name>
<evidence type="ECO:0000313" key="1">
    <source>
        <dbReference type="EMBL" id="GBO02414.1"/>
    </source>
</evidence>
<comment type="caution">
    <text evidence="1">The sequence shown here is derived from an EMBL/GenBank/DDBJ whole genome shotgun (WGS) entry which is preliminary data.</text>
</comment>